<feature type="transmembrane region" description="Helical" evidence="1">
    <location>
        <begin position="23"/>
        <end position="47"/>
    </location>
</feature>
<name>A0A1L8E869_HAEIR</name>
<feature type="transmembrane region" description="Helical" evidence="1">
    <location>
        <begin position="67"/>
        <end position="85"/>
    </location>
</feature>
<reference evidence="2" key="1">
    <citation type="submission" date="2017-01" db="EMBL/GenBank/DDBJ databases">
        <title>An insight into the sialome and mialome of the horn fly, Haematobia irritans.</title>
        <authorList>
            <person name="Breijo M."/>
            <person name="Boiani M."/>
            <person name="Ures X."/>
            <person name="Rocha S."/>
            <person name="Sequeira M."/>
            <person name="Ribeiro J.M."/>
        </authorList>
    </citation>
    <scope>NUCLEOTIDE SEQUENCE</scope>
</reference>
<evidence type="ECO:0000256" key="1">
    <source>
        <dbReference type="SAM" id="Phobius"/>
    </source>
</evidence>
<keyword evidence="1" id="KW-1133">Transmembrane helix</keyword>
<dbReference type="EMBL" id="GFDG01003945">
    <property type="protein sequence ID" value="JAV14854.1"/>
    <property type="molecule type" value="Transcribed_RNA"/>
</dbReference>
<keyword evidence="1" id="KW-0472">Membrane</keyword>
<dbReference type="AlphaFoldDB" id="A0A1L8E869"/>
<organism evidence="2">
    <name type="scientific">Haematobia irritans</name>
    <name type="common">Horn fly</name>
    <name type="synonym">Conops irritans</name>
    <dbReference type="NCBI Taxonomy" id="7368"/>
    <lineage>
        <taxon>Eukaryota</taxon>
        <taxon>Metazoa</taxon>
        <taxon>Ecdysozoa</taxon>
        <taxon>Arthropoda</taxon>
        <taxon>Hexapoda</taxon>
        <taxon>Insecta</taxon>
        <taxon>Pterygota</taxon>
        <taxon>Neoptera</taxon>
        <taxon>Endopterygota</taxon>
        <taxon>Diptera</taxon>
        <taxon>Brachycera</taxon>
        <taxon>Muscomorpha</taxon>
        <taxon>Muscoidea</taxon>
        <taxon>Muscidae</taxon>
        <taxon>Haematobia</taxon>
    </lineage>
</organism>
<keyword evidence="1" id="KW-0812">Transmembrane</keyword>
<evidence type="ECO:0000313" key="2">
    <source>
        <dbReference type="EMBL" id="JAV14854.1"/>
    </source>
</evidence>
<accession>A0A1L8E869</accession>
<sequence length="91" mass="10665">MFSRIAPQHPKKAITNMTQPSTIMMMGIVSTLMASLKLEILPMLLIISEPRTINRIPHITNIILKIYKMYLTIFAKQFMVTFIEYKQLLFY</sequence>
<proteinExistence type="predicted"/>
<protein>
    <submittedName>
        <fullName evidence="2">Uncharacterized protein</fullName>
    </submittedName>
</protein>